<organism evidence="2 3">
    <name type="scientific">Propioniciclava coleopterorum</name>
    <dbReference type="NCBI Taxonomy" id="2714937"/>
    <lineage>
        <taxon>Bacteria</taxon>
        <taxon>Bacillati</taxon>
        <taxon>Actinomycetota</taxon>
        <taxon>Actinomycetes</taxon>
        <taxon>Propionibacteriales</taxon>
        <taxon>Propionibacteriaceae</taxon>
        <taxon>Propioniciclava</taxon>
    </lineage>
</organism>
<keyword evidence="1" id="KW-0472">Membrane</keyword>
<protein>
    <submittedName>
        <fullName evidence="2">Uncharacterized protein</fullName>
    </submittedName>
</protein>
<keyword evidence="1" id="KW-0812">Transmembrane</keyword>
<feature type="transmembrane region" description="Helical" evidence="1">
    <location>
        <begin position="26"/>
        <end position="47"/>
    </location>
</feature>
<dbReference type="EMBL" id="CP049865">
    <property type="protein sequence ID" value="QIK72108.1"/>
    <property type="molecule type" value="Genomic_DNA"/>
</dbReference>
<sequence>MDLPGAPAATTPTSPVPTRNARGVRVFAGVLVAAVLLLGVIVVLVGARPASWGELTAAVRAGDVVAVTVEGDDVGPEAVGHMAAVVLWTQGPWRHHTDVLVRLGDPEQGTGPTDTRLEIVEGSVQEALRALRPDLEITSKPAARTVGLLAGWRVPIGLVAWPLVVAAATLGLLIAGPEPRFATRWAWFWLLISPLAAVVALAFLTQAAVTAHRPTERRLTGGWAFLISLVAMGRPG</sequence>
<keyword evidence="3" id="KW-1185">Reference proteome</keyword>
<dbReference type="KEGG" id="prv:G7070_07285"/>
<evidence type="ECO:0000313" key="3">
    <source>
        <dbReference type="Proteomes" id="UP000501058"/>
    </source>
</evidence>
<feature type="transmembrane region" description="Helical" evidence="1">
    <location>
        <begin position="187"/>
        <end position="209"/>
    </location>
</feature>
<evidence type="ECO:0000256" key="1">
    <source>
        <dbReference type="SAM" id="Phobius"/>
    </source>
</evidence>
<evidence type="ECO:0000313" key="2">
    <source>
        <dbReference type="EMBL" id="QIK72108.1"/>
    </source>
</evidence>
<dbReference type="AlphaFoldDB" id="A0A6G7Y636"/>
<name>A0A6G7Y636_9ACTN</name>
<dbReference type="Proteomes" id="UP000501058">
    <property type="component" value="Chromosome"/>
</dbReference>
<feature type="transmembrane region" description="Helical" evidence="1">
    <location>
        <begin position="154"/>
        <end position="175"/>
    </location>
</feature>
<keyword evidence="1" id="KW-1133">Transmembrane helix</keyword>
<gene>
    <name evidence="2" type="ORF">G7070_07285</name>
</gene>
<dbReference type="RefSeq" id="WP_166233146.1">
    <property type="nucleotide sequence ID" value="NZ_CP049865.1"/>
</dbReference>
<reference evidence="2 3" key="1">
    <citation type="submission" date="2020-03" db="EMBL/GenBank/DDBJ databases">
        <title>Propioniciclava sp. nov., isolated from Hydrophilus acuminatus.</title>
        <authorList>
            <person name="Hyun D.-W."/>
            <person name="Bae J.-W."/>
        </authorList>
    </citation>
    <scope>NUCLEOTIDE SEQUENCE [LARGE SCALE GENOMIC DNA]</scope>
    <source>
        <strain evidence="2 3">HDW11</strain>
    </source>
</reference>
<accession>A0A6G7Y636</accession>
<proteinExistence type="predicted"/>